<dbReference type="Gene3D" id="3.60.140.10">
    <property type="entry name" value="CNF1/YfiH-like putative cysteine hydrolases"/>
    <property type="match status" value="1"/>
</dbReference>
<evidence type="ECO:0000256" key="5">
    <source>
        <dbReference type="ARBA" id="ARBA00022801"/>
    </source>
</evidence>
<dbReference type="EMBL" id="FMWD01000001">
    <property type="protein sequence ID" value="SCZ50306.1"/>
    <property type="molecule type" value="Genomic_DNA"/>
</dbReference>
<dbReference type="Pfam" id="PF02578">
    <property type="entry name" value="Cu-oxidase_4"/>
    <property type="match status" value="1"/>
</dbReference>
<comment type="catalytic activity">
    <reaction evidence="8">
        <text>adenosine + phosphate = alpha-D-ribose 1-phosphate + adenine</text>
        <dbReference type="Rhea" id="RHEA:27642"/>
        <dbReference type="ChEBI" id="CHEBI:16335"/>
        <dbReference type="ChEBI" id="CHEBI:16708"/>
        <dbReference type="ChEBI" id="CHEBI:43474"/>
        <dbReference type="ChEBI" id="CHEBI:57720"/>
        <dbReference type="EC" id="2.4.2.1"/>
    </reaction>
    <physiologicalReaction direction="left-to-right" evidence="8">
        <dbReference type="Rhea" id="RHEA:27643"/>
    </physiologicalReaction>
</comment>
<dbReference type="Proteomes" id="UP000199648">
    <property type="component" value="Unassembled WGS sequence"/>
</dbReference>
<accession>A0A1G5PLQ6</accession>
<evidence type="ECO:0000256" key="2">
    <source>
        <dbReference type="ARBA" id="ARBA00007353"/>
    </source>
</evidence>
<evidence type="ECO:0000256" key="6">
    <source>
        <dbReference type="ARBA" id="ARBA00022833"/>
    </source>
</evidence>
<keyword evidence="5" id="KW-0378">Hydrolase</keyword>
<protein>
    <recommendedName>
        <fullName evidence="10">Purine nucleoside phosphorylase</fullName>
    </recommendedName>
</protein>
<organism evidence="11 12">
    <name type="scientific">Thiohalomonas denitrificans</name>
    <dbReference type="NCBI Taxonomy" id="415747"/>
    <lineage>
        <taxon>Bacteria</taxon>
        <taxon>Pseudomonadati</taxon>
        <taxon>Pseudomonadota</taxon>
        <taxon>Gammaproteobacteria</taxon>
        <taxon>Thiohalomonadales</taxon>
        <taxon>Thiohalomonadaceae</taxon>
        <taxon>Thiohalomonas</taxon>
    </lineage>
</organism>
<dbReference type="NCBIfam" id="TIGR00726">
    <property type="entry name" value="peptidoglycan editing factor PgeF"/>
    <property type="match status" value="1"/>
</dbReference>
<evidence type="ECO:0000313" key="11">
    <source>
        <dbReference type="EMBL" id="SCZ50306.1"/>
    </source>
</evidence>
<dbReference type="PANTHER" id="PTHR30616:SF2">
    <property type="entry name" value="PURINE NUCLEOSIDE PHOSPHORYLASE LACC1"/>
    <property type="match status" value="1"/>
</dbReference>
<dbReference type="CDD" id="cd16833">
    <property type="entry name" value="YfiH"/>
    <property type="match status" value="1"/>
</dbReference>
<comment type="catalytic activity">
    <reaction evidence="1">
        <text>inosine + phosphate = alpha-D-ribose 1-phosphate + hypoxanthine</text>
        <dbReference type="Rhea" id="RHEA:27646"/>
        <dbReference type="ChEBI" id="CHEBI:17368"/>
        <dbReference type="ChEBI" id="CHEBI:17596"/>
        <dbReference type="ChEBI" id="CHEBI:43474"/>
        <dbReference type="ChEBI" id="CHEBI:57720"/>
        <dbReference type="EC" id="2.4.2.1"/>
    </reaction>
    <physiologicalReaction direction="left-to-right" evidence="1">
        <dbReference type="Rhea" id="RHEA:27647"/>
    </physiologicalReaction>
</comment>
<name>A0A1G5PLQ6_9GAMM</name>
<evidence type="ECO:0000256" key="9">
    <source>
        <dbReference type="ARBA" id="ARBA00049893"/>
    </source>
</evidence>
<dbReference type="RefSeq" id="WP_245688199.1">
    <property type="nucleotide sequence ID" value="NZ_FMWD01000001.1"/>
</dbReference>
<keyword evidence="6" id="KW-0862">Zinc</keyword>
<dbReference type="GO" id="GO:0005507">
    <property type="term" value="F:copper ion binding"/>
    <property type="evidence" value="ECO:0007669"/>
    <property type="project" value="TreeGrafter"/>
</dbReference>
<dbReference type="AlphaFoldDB" id="A0A1G5PLQ6"/>
<evidence type="ECO:0000256" key="1">
    <source>
        <dbReference type="ARBA" id="ARBA00000553"/>
    </source>
</evidence>
<comment type="similarity">
    <text evidence="2 10">Belongs to the purine nucleoside phosphorylase YfiH/LACC1 family.</text>
</comment>
<comment type="catalytic activity">
    <reaction evidence="9">
        <text>S-methyl-5'-thioadenosine + phosphate = 5-(methylsulfanyl)-alpha-D-ribose 1-phosphate + adenine</text>
        <dbReference type="Rhea" id="RHEA:11852"/>
        <dbReference type="ChEBI" id="CHEBI:16708"/>
        <dbReference type="ChEBI" id="CHEBI:17509"/>
        <dbReference type="ChEBI" id="CHEBI:43474"/>
        <dbReference type="ChEBI" id="CHEBI:58533"/>
        <dbReference type="EC" id="2.4.2.28"/>
    </reaction>
    <physiologicalReaction direction="left-to-right" evidence="9">
        <dbReference type="Rhea" id="RHEA:11853"/>
    </physiologicalReaction>
</comment>
<dbReference type="STRING" id="415747.SAMN03097708_00386"/>
<reference evidence="11 12" key="1">
    <citation type="submission" date="2016-10" db="EMBL/GenBank/DDBJ databases">
        <authorList>
            <person name="de Groot N.N."/>
        </authorList>
    </citation>
    <scope>NUCLEOTIDE SEQUENCE [LARGE SCALE GENOMIC DNA]</scope>
    <source>
        <strain evidence="11 12">HLD2</strain>
    </source>
</reference>
<dbReference type="GO" id="GO:0017061">
    <property type="term" value="F:S-methyl-5-thioadenosine phosphorylase activity"/>
    <property type="evidence" value="ECO:0007669"/>
    <property type="project" value="UniProtKB-EC"/>
</dbReference>
<dbReference type="SUPFAM" id="SSF64438">
    <property type="entry name" value="CNF1/YfiH-like putative cysteine hydrolases"/>
    <property type="match status" value="1"/>
</dbReference>
<evidence type="ECO:0000256" key="8">
    <source>
        <dbReference type="ARBA" id="ARBA00048968"/>
    </source>
</evidence>
<proteinExistence type="inferred from homology"/>
<dbReference type="PANTHER" id="PTHR30616">
    <property type="entry name" value="UNCHARACTERIZED PROTEIN YFIH"/>
    <property type="match status" value="1"/>
</dbReference>
<evidence type="ECO:0000256" key="10">
    <source>
        <dbReference type="RuleBase" id="RU361274"/>
    </source>
</evidence>
<evidence type="ECO:0000256" key="7">
    <source>
        <dbReference type="ARBA" id="ARBA00047989"/>
    </source>
</evidence>
<evidence type="ECO:0000256" key="4">
    <source>
        <dbReference type="ARBA" id="ARBA00022723"/>
    </source>
</evidence>
<dbReference type="InterPro" id="IPR003730">
    <property type="entry name" value="Cu_polyphenol_OxRdtase"/>
</dbReference>
<sequence>MTDYLESTGELTVLRPGWPAPSSVKAAVSTRIGGVSAPPYDSLNLGDHVGDDPRAVAENRRRLGRVLHLPGEPIWLRQVHGTRVVSAREGVDREADAIYADTAESVCAVLTADCLPVLFCDGAGTRIAAAHAGWRGLQAGILESTLDTFDTPFEEILVWLGPAIGPDAFEVGPEVREAFLVSDPGAGEAFRPSPSGRWWADLYGLARRRLRRAGVGGIYGGGYCTYTDTERFYSYRRDGVTGRMATLIWMEG</sequence>
<evidence type="ECO:0000313" key="12">
    <source>
        <dbReference type="Proteomes" id="UP000199648"/>
    </source>
</evidence>
<dbReference type="InterPro" id="IPR038371">
    <property type="entry name" value="Cu_polyphenol_OxRdtase_sf"/>
</dbReference>
<comment type="catalytic activity">
    <reaction evidence="7">
        <text>adenosine + H2O + H(+) = inosine + NH4(+)</text>
        <dbReference type="Rhea" id="RHEA:24408"/>
        <dbReference type="ChEBI" id="CHEBI:15377"/>
        <dbReference type="ChEBI" id="CHEBI:15378"/>
        <dbReference type="ChEBI" id="CHEBI:16335"/>
        <dbReference type="ChEBI" id="CHEBI:17596"/>
        <dbReference type="ChEBI" id="CHEBI:28938"/>
        <dbReference type="EC" id="3.5.4.4"/>
    </reaction>
    <physiologicalReaction direction="left-to-right" evidence="7">
        <dbReference type="Rhea" id="RHEA:24409"/>
    </physiologicalReaction>
</comment>
<keyword evidence="4" id="KW-0479">Metal-binding</keyword>
<gene>
    <name evidence="11" type="ORF">SAMN03097708_00386</name>
</gene>
<dbReference type="InterPro" id="IPR011324">
    <property type="entry name" value="Cytotoxic_necrot_fac-like_cat"/>
</dbReference>
<dbReference type="GO" id="GO:0016787">
    <property type="term" value="F:hydrolase activity"/>
    <property type="evidence" value="ECO:0007669"/>
    <property type="project" value="UniProtKB-KW"/>
</dbReference>
<evidence type="ECO:0000256" key="3">
    <source>
        <dbReference type="ARBA" id="ARBA00022679"/>
    </source>
</evidence>
<keyword evidence="3" id="KW-0808">Transferase</keyword>
<keyword evidence="12" id="KW-1185">Reference proteome</keyword>